<dbReference type="Proteomes" id="UP000215914">
    <property type="component" value="Chromosome 9"/>
</dbReference>
<organism evidence="2 3">
    <name type="scientific">Helianthus annuus</name>
    <name type="common">Common sunflower</name>
    <dbReference type="NCBI Taxonomy" id="4232"/>
    <lineage>
        <taxon>Eukaryota</taxon>
        <taxon>Viridiplantae</taxon>
        <taxon>Streptophyta</taxon>
        <taxon>Embryophyta</taxon>
        <taxon>Tracheophyta</taxon>
        <taxon>Spermatophyta</taxon>
        <taxon>Magnoliopsida</taxon>
        <taxon>eudicotyledons</taxon>
        <taxon>Gunneridae</taxon>
        <taxon>Pentapetalae</taxon>
        <taxon>asterids</taxon>
        <taxon>campanulids</taxon>
        <taxon>Asterales</taxon>
        <taxon>Asteraceae</taxon>
        <taxon>Asteroideae</taxon>
        <taxon>Heliantheae alliance</taxon>
        <taxon>Heliantheae</taxon>
        <taxon>Helianthus</taxon>
    </lineage>
</organism>
<dbReference type="PANTHER" id="PTHR31871:SF63">
    <property type="entry name" value="ANGIOTENSIN-CONVERTING ENZYME 2"/>
    <property type="match status" value="1"/>
</dbReference>
<keyword evidence="1" id="KW-0378">Hydrolase</keyword>
<reference evidence="1 3" key="1">
    <citation type="journal article" date="2017" name="Nature">
        <title>The sunflower genome provides insights into oil metabolism, flowering and Asterid evolution.</title>
        <authorList>
            <person name="Badouin H."/>
            <person name="Gouzy J."/>
            <person name="Grassa C.J."/>
            <person name="Murat F."/>
            <person name="Staton S.E."/>
            <person name="Cottret L."/>
            <person name="Lelandais-Briere C."/>
            <person name="Owens G.L."/>
            <person name="Carrere S."/>
            <person name="Mayjonade B."/>
            <person name="Legrand L."/>
            <person name="Gill N."/>
            <person name="Kane N.C."/>
            <person name="Bowers J.E."/>
            <person name="Hubner S."/>
            <person name="Bellec A."/>
            <person name="Berard A."/>
            <person name="Berges H."/>
            <person name="Blanchet N."/>
            <person name="Boniface M.C."/>
            <person name="Brunel D."/>
            <person name="Catrice O."/>
            <person name="Chaidir N."/>
            <person name="Claudel C."/>
            <person name="Donnadieu C."/>
            <person name="Faraut T."/>
            <person name="Fievet G."/>
            <person name="Helmstetter N."/>
            <person name="King M."/>
            <person name="Knapp S.J."/>
            <person name="Lai Z."/>
            <person name="Le Paslier M.C."/>
            <person name="Lippi Y."/>
            <person name="Lorenzon L."/>
            <person name="Mandel J.R."/>
            <person name="Marage G."/>
            <person name="Marchand G."/>
            <person name="Marquand E."/>
            <person name="Bret-Mestries E."/>
            <person name="Morien E."/>
            <person name="Nambeesan S."/>
            <person name="Nguyen T."/>
            <person name="Pegot-Espagnet P."/>
            <person name="Pouilly N."/>
            <person name="Raftis F."/>
            <person name="Sallet E."/>
            <person name="Schiex T."/>
            <person name="Thomas J."/>
            <person name="Vandecasteele C."/>
            <person name="Vares D."/>
            <person name="Vear F."/>
            <person name="Vautrin S."/>
            <person name="Crespi M."/>
            <person name="Mangin B."/>
            <person name="Burke J.M."/>
            <person name="Salse J."/>
            <person name="Munos S."/>
            <person name="Vincourt P."/>
            <person name="Rieseberg L.H."/>
            <person name="Langlade N.B."/>
        </authorList>
    </citation>
    <scope>NUCLEOTIDE SEQUENCE [LARGE SCALE GENOMIC DNA]</scope>
    <source>
        <strain evidence="3">cv. SF193</strain>
        <tissue evidence="1">Leaves</tissue>
    </source>
</reference>
<dbReference type="PANTHER" id="PTHR31871">
    <property type="entry name" value="OS02G0137100 PROTEIN"/>
    <property type="match status" value="1"/>
</dbReference>
<protein>
    <submittedName>
        <fullName evidence="1">Angiotensin-converting enzyme 2</fullName>
        <ecNumber evidence="1">3.4.17.23</ecNumber>
    </submittedName>
</protein>
<dbReference type="EMBL" id="MNCJ02000324">
    <property type="protein sequence ID" value="KAF5790703.1"/>
    <property type="molecule type" value="Genomic_DNA"/>
</dbReference>
<proteinExistence type="predicted"/>
<reference evidence="1" key="3">
    <citation type="submission" date="2020-06" db="EMBL/GenBank/DDBJ databases">
        <title>Helianthus annuus Genome sequencing and assembly Release 2.</title>
        <authorList>
            <person name="Gouzy J."/>
            <person name="Langlade N."/>
            <person name="Munos S."/>
        </authorList>
    </citation>
    <scope>NUCLEOTIDE SEQUENCE</scope>
    <source>
        <tissue evidence="1">Leaves</tissue>
    </source>
</reference>
<evidence type="ECO:0000313" key="2">
    <source>
        <dbReference type="EMBL" id="OTG14945.1"/>
    </source>
</evidence>
<sequence>MRRLQIHKPSCLHFHPHGHKLPCLDCNPQGFIRMVHHLIERCIVFRMGRDECMRTLAKHANISPLVTFTVWDELLKENKVFFEAYSRRRMLPSNVLNRHPQETSNGRTWRR</sequence>
<dbReference type="GO" id="GO:0004180">
    <property type="term" value="F:carboxypeptidase activity"/>
    <property type="evidence" value="ECO:0007669"/>
    <property type="project" value="UniProtKB-KW"/>
</dbReference>
<dbReference type="AlphaFoldDB" id="A0A251TUY7"/>
<dbReference type="STRING" id="4232.A0A251TUY7"/>
<dbReference type="Gramene" id="mRNA:HanXRQr2_Chr09g0386301">
    <property type="protein sequence ID" value="mRNA:HanXRQr2_Chr09g0386301"/>
    <property type="gene ID" value="HanXRQr2_Chr09g0386301"/>
</dbReference>
<dbReference type="InterPro" id="IPR006476">
    <property type="entry name" value="CHP01589_pln"/>
</dbReference>
<name>A0A251TUY7_HELAN</name>
<keyword evidence="3" id="KW-1185">Reference proteome</keyword>
<evidence type="ECO:0000313" key="3">
    <source>
        <dbReference type="Proteomes" id="UP000215914"/>
    </source>
</evidence>
<gene>
    <name evidence="2" type="ORF">HannXRQ_Chr09g0254991</name>
    <name evidence="1" type="ORF">HanXRQr2_Chr09g0386301</name>
</gene>
<keyword evidence="1" id="KW-0121">Carboxypeptidase</keyword>
<reference evidence="2" key="2">
    <citation type="submission" date="2017-02" db="EMBL/GenBank/DDBJ databases">
        <title>Sunflower complete genome.</title>
        <authorList>
            <person name="Langlade N."/>
            <person name="Munos S."/>
        </authorList>
    </citation>
    <scope>NUCLEOTIDE SEQUENCE [LARGE SCALE GENOMIC DNA]</scope>
    <source>
        <tissue evidence="2">Leaves</tissue>
    </source>
</reference>
<dbReference type="Pfam" id="PF09713">
    <property type="entry name" value="A_thal_3526"/>
    <property type="match status" value="1"/>
</dbReference>
<accession>A0A251TUY7</accession>
<evidence type="ECO:0000313" key="1">
    <source>
        <dbReference type="EMBL" id="KAF5790703.1"/>
    </source>
</evidence>
<dbReference type="EC" id="3.4.17.23" evidence="1"/>
<dbReference type="NCBIfam" id="TIGR01589">
    <property type="entry name" value="A_thal_3526"/>
    <property type="match status" value="1"/>
</dbReference>
<dbReference type="EMBL" id="CM007898">
    <property type="protein sequence ID" value="OTG14945.1"/>
    <property type="molecule type" value="Genomic_DNA"/>
</dbReference>
<dbReference type="OrthoDB" id="765837at2759"/>
<keyword evidence="1" id="KW-0645">Protease</keyword>
<dbReference type="OMA" id="ERCIVFR"/>
<dbReference type="InParanoid" id="A0A251TUY7"/>